<feature type="domain" description="DUF4729" evidence="1">
    <location>
        <begin position="290"/>
        <end position="452"/>
    </location>
</feature>
<comment type="caution">
    <text evidence="2">The sequence shown here is derived from an EMBL/GenBank/DDBJ whole genome shotgun (WGS) entry which is preliminary data.</text>
</comment>
<keyword evidence="3" id="KW-1185">Reference proteome</keyword>
<reference evidence="2" key="1">
    <citation type="submission" date="2021-03" db="EMBL/GenBank/DDBJ databases">
        <title>Chromosome level genome of the anhydrobiotic midge Polypedilum vanderplanki.</title>
        <authorList>
            <person name="Yoshida Y."/>
            <person name="Kikawada T."/>
            <person name="Gusev O."/>
        </authorList>
    </citation>
    <scope>NUCLEOTIDE SEQUENCE</scope>
    <source>
        <strain evidence="2">NIAS01</strain>
        <tissue evidence="2">Whole body or cell culture</tissue>
    </source>
</reference>
<gene>
    <name evidence="2" type="ORF">PVAND_003299</name>
</gene>
<dbReference type="EMBL" id="JADBJN010000003">
    <property type="protein sequence ID" value="KAG5673236.1"/>
    <property type="molecule type" value="Genomic_DNA"/>
</dbReference>
<protein>
    <recommendedName>
        <fullName evidence="1">DUF4729 domain-containing protein</fullName>
    </recommendedName>
</protein>
<accession>A0A9J6BTN1</accession>
<dbReference type="Pfam" id="PF15866">
    <property type="entry name" value="DUF4729"/>
    <property type="match status" value="1"/>
</dbReference>
<organism evidence="2 3">
    <name type="scientific">Polypedilum vanderplanki</name>
    <name type="common">Sleeping chironomid midge</name>
    <dbReference type="NCBI Taxonomy" id="319348"/>
    <lineage>
        <taxon>Eukaryota</taxon>
        <taxon>Metazoa</taxon>
        <taxon>Ecdysozoa</taxon>
        <taxon>Arthropoda</taxon>
        <taxon>Hexapoda</taxon>
        <taxon>Insecta</taxon>
        <taxon>Pterygota</taxon>
        <taxon>Neoptera</taxon>
        <taxon>Endopterygota</taxon>
        <taxon>Diptera</taxon>
        <taxon>Nematocera</taxon>
        <taxon>Chironomoidea</taxon>
        <taxon>Chironomidae</taxon>
        <taxon>Chironominae</taxon>
        <taxon>Polypedilum</taxon>
        <taxon>Polypedilum</taxon>
    </lineage>
</organism>
<name>A0A9J6BTN1_POLVA</name>
<sequence>MLCSFCKNIKFLGKFQMCKSGHLLCNGCDDKSSNCVICKVKIENSIQQIETENQIPRLIITPISSSPSSLPSSYPSSVSLSSKESNDEHLNFLESDSASTINQIMNQLNKCDNDNTQANENPIFGCFQVIAHKKDHLAYMLSLNSESEVQNFKISSQIALTKKRSVGTVVSNLHLKKTNPVNSSRCSGLSFTTRSDCSGNSRSYDTETSFKQFFMNSLPLNDSETDDAISHVEVKKPFLPYRVKLVPFLNSYDEIPLQMEPMENFDYFSTSHEEQNNEKEIEISRKPRLCPITACKMIFTPLDFCNHIIFDHPYVQRKKLATNQVFNFKLKLAENINVVQCHRIFFLKMKTKGLNYKNCLPVLLLTSKIDLRAIFGNSKSKKNSFDEVTLIWLSTVFDESVKYSFNVWTHHDGGYIKVISTTTSTLDEQRSFKCLGQGFLNLNQNEIKRLTCENENLLNCQIIFG</sequence>
<proteinExistence type="predicted"/>
<dbReference type="InterPro" id="IPR031732">
    <property type="entry name" value="DUF4729"/>
</dbReference>
<evidence type="ECO:0000313" key="2">
    <source>
        <dbReference type="EMBL" id="KAG5673236.1"/>
    </source>
</evidence>
<dbReference type="Proteomes" id="UP001107558">
    <property type="component" value="Chromosome 3"/>
</dbReference>
<evidence type="ECO:0000259" key="1">
    <source>
        <dbReference type="Pfam" id="PF15866"/>
    </source>
</evidence>
<dbReference type="OrthoDB" id="7967959at2759"/>
<dbReference type="AlphaFoldDB" id="A0A9J6BTN1"/>
<evidence type="ECO:0000313" key="3">
    <source>
        <dbReference type="Proteomes" id="UP001107558"/>
    </source>
</evidence>